<keyword evidence="12" id="KW-0479">Metal-binding</keyword>
<feature type="compositionally biased region" description="Low complexity" evidence="17">
    <location>
        <begin position="22"/>
        <end position="40"/>
    </location>
</feature>
<evidence type="ECO:0000256" key="16">
    <source>
        <dbReference type="RuleBase" id="RU365083"/>
    </source>
</evidence>
<feature type="compositionally biased region" description="Basic residues" evidence="17">
    <location>
        <begin position="204"/>
        <end position="213"/>
    </location>
</feature>
<keyword evidence="15" id="KW-0464">Manganese</keyword>
<dbReference type="PANTHER" id="PTHR43398">
    <property type="entry name" value="DOLICHOL-PHOSPHATE MANNOSYLTRANSFERASE SUBUNIT 1"/>
    <property type="match status" value="1"/>
</dbReference>
<name>A0A8C3D7T4_CORMO</name>
<evidence type="ECO:0000256" key="4">
    <source>
        <dbReference type="ARBA" id="ARBA00002636"/>
    </source>
</evidence>
<dbReference type="GO" id="GO:0004582">
    <property type="term" value="F:dolichyl-phosphate beta-D-mannosyltransferase activity"/>
    <property type="evidence" value="ECO:0007669"/>
    <property type="project" value="UniProtKB-UniRule"/>
</dbReference>
<evidence type="ECO:0000256" key="13">
    <source>
        <dbReference type="ARBA" id="ARBA00022824"/>
    </source>
</evidence>
<evidence type="ECO:0000256" key="17">
    <source>
        <dbReference type="SAM" id="MobiDB-lite"/>
    </source>
</evidence>
<comment type="cofactor">
    <cofactor evidence="3">
        <name>Mg(2+)</name>
        <dbReference type="ChEBI" id="CHEBI:18420"/>
    </cofactor>
</comment>
<comment type="function">
    <text evidence="4">Transfers mannose from GDP-mannose to dolichol monophosphate to form dolichol phosphate mannose (Dol-P-Man) which is the mannosyl donor in pathways leading to N-glycosylation, glycosyl phosphatidylinositol membrane anchoring, and O-mannosylation of proteins; catalytic subunit of the dolichol-phosphate mannose (DPM) synthase complex.</text>
</comment>
<evidence type="ECO:0000256" key="12">
    <source>
        <dbReference type="ARBA" id="ARBA00022723"/>
    </source>
</evidence>
<comment type="subcellular location">
    <subcellularLocation>
        <location evidence="5 16">Endoplasmic reticulum</location>
    </subcellularLocation>
</comment>
<feature type="compositionally biased region" description="Low complexity" evidence="17">
    <location>
        <begin position="152"/>
        <end position="198"/>
    </location>
</feature>
<proteinExistence type="inferred from homology"/>
<reference evidence="18" key="3">
    <citation type="submission" date="2025-09" db="UniProtKB">
        <authorList>
            <consortium name="Ensembl"/>
        </authorList>
    </citation>
    <scope>IDENTIFICATION</scope>
</reference>
<evidence type="ECO:0000256" key="9">
    <source>
        <dbReference type="ARBA" id="ARBA00014858"/>
    </source>
</evidence>
<dbReference type="EC" id="2.4.1.83" evidence="8 16"/>
<dbReference type="AlphaFoldDB" id="A0A8C3D7T4"/>
<comment type="subunit">
    <text evidence="16">Component of the dolichol-phosphate mannose (DPM) synthase complex.</text>
</comment>
<keyword evidence="11 16" id="KW-0808">Transferase</keyword>
<keyword evidence="10 16" id="KW-0328">Glycosyltransferase</keyword>
<comment type="cofactor">
    <cofactor evidence="1">
        <name>Ca(2+)</name>
        <dbReference type="ChEBI" id="CHEBI:29108"/>
    </cofactor>
</comment>
<comment type="catalytic activity">
    <reaction evidence="16">
        <text>a di-trans,poly-cis-dolichyl phosphate + GDP-alpha-D-mannose = a di-trans,poly-cis-dolichyl beta-D-mannosyl phosphate + GDP</text>
        <dbReference type="Rhea" id="RHEA:21184"/>
        <dbReference type="Rhea" id="RHEA-COMP:19498"/>
        <dbReference type="Rhea" id="RHEA-COMP:19501"/>
        <dbReference type="ChEBI" id="CHEBI:57527"/>
        <dbReference type="ChEBI" id="CHEBI:57683"/>
        <dbReference type="ChEBI" id="CHEBI:58189"/>
        <dbReference type="ChEBI" id="CHEBI:58211"/>
    </reaction>
</comment>
<evidence type="ECO:0000256" key="5">
    <source>
        <dbReference type="ARBA" id="ARBA00004240"/>
    </source>
</evidence>
<dbReference type="GO" id="GO:0006506">
    <property type="term" value="P:GPI anchor biosynthetic process"/>
    <property type="evidence" value="ECO:0007669"/>
    <property type="project" value="TreeGrafter"/>
</dbReference>
<keyword evidence="14" id="KW-0460">Magnesium</keyword>
<evidence type="ECO:0000256" key="14">
    <source>
        <dbReference type="ARBA" id="ARBA00022842"/>
    </source>
</evidence>
<feature type="compositionally biased region" description="Low complexity" evidence="17">
    <location>
        <begin position="286"/>
        <end position="301"/>
    </location>
</feature>
<evidence type="ECO:0000256" key="1">
    <source>
        <dbReference type="ARBA" id="ARBA00001913"/>
    </source>
</evidence>
<dbReference type="GO" id="GO:0035269">
    <property type="term" value="P:protein O-linked glycosylation via mannose"/>
    <property type="evidence" value="ECO:0007669"/>
    <property type="project" value="TreeGrafter"/>
</dbReference>
<evidence type="ECO:0000256" key="10">
    <source>
        <dbReference type="ARBA" id="ARBA00022676"/>
    </source>
</evidence>
<dbReference type="GO" id="GO:0006488">
    <property type="term" value="P:dolichol-linked oligosaccharide biosynthetic process"/>
    <property type="evidence" value="ECO:0007669"/>
    <property type="project" value="TreeGrafter"/>
</dbReference>
<dbReference type="InterPro" id="IPR001173">
    <property type="entry name" value="Glyco_trans_2-like"/>
</dbReference>
<feature type="compositionally biased region" description="Pro residues" evidence="17">
    <location>
        <begin position="214"/>
        <end position="228"/>
    </location>
</feature>
<dbReference type="GO" id="GO:0046872">
    <property type="term" value="F:metal ion binding"/>
    <property type="evidence" value="ECO:0007669"/>
    <property type="project" value="UniProtKB-KW"/>
</dbReference>
<comment type="similarity">
    <text evidence="7 16">Belongs to the glycosyltransferase 2 family.</text>
</comment>
<reference evidence="18" key="2">
    <citation type="submission" date="2025-08" db="UniProtKB">
        <authorList>
            <consortium name="Ensembl"/>
        </authorList>
    </citation>
    <scope>IDENTIFICATION</scope>
</reference>
<dbReference type="GO" id="GO:0005789">
    <property type="term" value="C:endoplasmic reticulum membrane"/>
    <property type="evidence" value="ECO:0007669"/>
    <property type="project" value="TreeGrafter"/>
</dbReference>
<feature type="compositionally biased region" description="Gly residues" evidence="17">
    <location>
        <begin position="1"/>
        <end position="12"/>
    </location>
</feature>
<dbReference type="InterPro" id="IPR039528">
    <property type="entry name" value="DPM1-like"/>
</dbReference>
<feature type="compositionally biased region" description="Low complexity" evidence="17">
    <location>
        <begin position="65"/>
        <end position="92"/>
    </location>
</feature>
<dbReference type="UniPathway" id="UPA00378"/>
<feature type="compositionally biased region" description="Pro residues" evidence="17">
    <location>
        <begin position="259"/>
        <end position="285"/>
    </location>
</feature>
<evidence type="ECO:0000256" key="2">
    <source>
        <dbReference type="ARBA" id="ARBA00001936"/>
    </source>
</evidence>
<feature type="region of interest" description="Disordered" evidence="17">
    <location>
        <begin position="1"/>
        <end position="316"/>
    </location>
</feature>
<protein>
    <recommendedName>
        <fullName evidence="9 16">Dolichol-phosphate mannosyltransferase subunit 1</fullName>
        <ecNumber evidence="8 16">2.4.1.83</ecNumber>
    </recommendedName>
</protein>
<dbReference type="Proteomes" id="UP000694553">
    <property type="component" value="Unassembled WGS sequence"/>
</dbReference>
<dbReference type="InterPro" id="IPR029044">
    <property type="entry name" value="Nucleotide-diphossugar_trans"/>
</dbReference>
<evidence type="ECO:0000313" key="18">
    <source>
        <dbReference type="Ensembl" id="ENSCMUP00000002961.2"/>
    </source>
</evidence>
<dbReference type="Ensembl" id="ENSCMUT00000003214.2">
    <property type="protein sequence ID" value="ENSCMUP00000002961.2"/>
    <property type="gene ID" value="ENSCMUG00000002039.2"/>
</dbReference>
<evidence type="ECO:0000256" key="3">
    <source>
        <dbReference type="ARBA" id="ARBA00001946"/>
    </source>
</evidence>
<organism evidence="18 19">
    <name type="scientific">Corvus moneduloides</name>
    <name type="common">New Caledonian crow</name>
    <dbReference type="NCBI Taxonomy" id="1196302"/>
    <lineage>
        <taxon>Eukaryota</taxon>
        <taxon>Metazoa</taxon>
        <taxon>Chordata</taxon>
        <taxon>Craniata</taxon>
        <taxon>Vertebrata</taxon>
        <taxon>Euteleostomi</taxon>
        <taxon>Archelosauria</taxon>
        <taxon>Archosauria</taxon>
        <taxon>Dinosauria</taxon>
        <taxon>Saurischia</taxon>
        <taxon>Theropoda</taxon>
        <taxon>Coelurosauria</taxon>
        <taxon>Aves</taxon>
        <taxon>Neognathae</taxon>
        <taxon>Neoaves</taxon>
        <taxon>Telluraves</taxon>
        <taxon>Australaves</taxon>
        <taxon>Passeriformes</taxon>
        <taxon>Corvoidea</taxon>
        <taxon>Corvidae</taxon>
        <taxon>Corvus</taxon>
    </lineage>
</organism>
<evidence type="ECO:0000256" key="15">
    <source>
        <dbReference type="ARBA" id="ARBA00023211"/>
    </source>
</evidence>
<accession>A0A8U7N130</accession>
<keyword evidence="19" id="KW-1185">Reference proteome</keyword>
<feature type="compositionally biased region" description="Pro residues" evidence="17">
    <location>
        <begin position="125"/>
        <end position="137"/>
    </location>
</feature>
<dbReference type="Gene3D" id="3.90.550.10">
    <property type="entry name" value="Spore Coat Polysaccharide Biosynthesis Protein SpsA, Chain A"/>
    <property type="match status" value="1"/>
</dbReference>
<evidence type="ECO:0000313" key="19">
    <source>
        <dbReference type="Proteomes" id="UP000694553"/>
    </source>
</evidence>
<dbReference type="Pfam" id="PF00535">
    <property type="entry name" value="Glycos_transf_2"/>
    <property type="match status" value="1"/>
</dbReference>
<keyword evidence="13 16" id="KW-0256">Endoplasmic reticulum</keyword>
<feature type="compositionally biased region" description="Low complexity" evidence="17">
    <location>
        <begin position="99"/>
        <end position="119"/>
    </location>
</feature>
<dbReference type="CDD" id="cd06442">
    <property type="entry name" value="DPM1_like"/>
    <property type="match status" value="1"/>
</dbReference>
<evidence type="ECO:0000256" key="11">
    <source>
        <dbReference type="ARBA" id="ARBA00022679"/>
    </source>
</evidence>
<evidence type="ECO:0000256" key="7">
    <source>
        <dbReference type="ARBA" id="ARBA00006739"/>
    </source>
</evidence>
<evidence type="ECO:0000256" key="8">
    <source>
        <dbReference type="ARBA" id="ARBA00012704"/>
    </source>
</evidence>
<dbReference type="PANTHER" id="PTHR43398:SF1">
    <property type="entry name" value="DOLICHOL-PHOSPHATE MANNOSYLTRANSFERASE SUBUNIT 1"/>
    <property type="match status" value="1"/>
</dbReference>
<reference evidence="19" key="1">
    <citation type="submission" date="2019-10" db="EMBL/GenBank/DDBJ databases">
        <title>Corvus moneduloides (New Caledonian crow) genome, bCorMon1, primary haplotype.</title>
        <authorList>
            <person name="Rutz C."/>
            <person name="Fungtammasan C."/>
            <person name="Mountcastle J."/>
            <person name="Formenti G."/>
            <person name="Chow W."/>
            <person name="Howe K."/>
            <person name="Steele M.P."/>
            <person name="Fernandes J."/>
            <person name="Gilbert M.T.P."/>
            <person name="Fedrigo O."/>
            <person name="Jarvis E.D."/>
            <person name="Gemmell N."/>
        </authorList>
    </citation>
    <scope>NUCLEOTIDE SEQUENCE [LARGE SCALE GENOMIC DNA]</scope>
</reference>
<dbReference type="SUPFAM" id="SSF53448">
    <property type="entry name" value="Nucleotide-diphospho-sugar transferases"/>
    <property type="match status" value="1"/>
</dbReference>
<gene>
    <name evidence="18" type="primary">DPM1</name>
</gene>
<comment type="pathway">
    <text evidence="6 16">Protein modification; protein glycosylation.</text>
</comment>
<dbReference type="FunFam" id="3.90.550.10:FF:000036">
    <property type="entry name" value="Dolichol-phosphate mannosyltransferase subunit 1"/>
    <property type="match status" value="1"/>
</dbReference>
<accession>A0A8C3D7T4</accession>
<sequence>RCPAGAAGGTGSGSRVPRGSCTRRAAPRAAGRCRTPAASRPARRRRSPGSGWGRCRSSRPRCRTGARGAARSAAAAPRGRARTARPSSAAAAPRPPSAPWAARAAPRRAAPAAAGCSSPPRRDPPAPGGPRRPPPGTAPGDSRARRSPPPARSSAPGAAARARPARAAPAAGCTAGSRPRSAPTAPAAAAAPRGSRGLPPSPPPHHHHPHPPRQHPPSPPAPARPPAAPASRGLHPHPRHPPRPPAPARPPRAAAARRLPPPAAPAPCPPAARRCPPAPARPPAAPAARAAPAPAGGSRPAAAPPLPPWPRRSRGPRRFRRVTAAMAARGPARVSVLLPTYNERDNLPLVVWLLARTFSDSGIDFEIIIIDDGSPDGTQEVAQQLEKIYGSDKILLRPRARKLGLGTAYIHGMKYATGNFIVIMDADLSHHPKFIPEFIRKQKEGNFDIVSGTRYKGDGGVYGWDLKRKLISRGANFLTQVLLRPGASDLTGSFRLYRKEVLQKLMEKCVSKGYVFQMEMIVRARQLGYTIGEVPISFVDRVYGESKLGGNEIVSFLKGLLTLFATT</sequence>
<comment type="cofactor">
    <cofactor evidence="2">
        <name>Mn(2+)</name>
        <dbReference type="ChEBI" id="CHEBI:29035"/>
    </cofactor>
</comment>
<evidence type="ECO:0000256" key="6">
    <source>
        <dbReference type="ARBA" id="ARBA00004922"/>
    </source>
</evidence>